<dbReference type="RefSeq" id="XP_013320274.1">
    <property type="nucleotide sequence ID" value="XM_013464820.1"/>
</dbReference>
<reference evidence="3 4" key="1">
    <citation type="submission" date="2015-01" db="EMBL/GenBank/DDBJ databases">
        <title>The Genome Sequence of Exophiala xenobiotica CBS118157.</title>
        <authorList>
            <consortium name="The Broad Institute Genomics Platform"/>
            <person name="Cuomo C."/>
            <person name="de Hoog S."/>
            <person name="Gorbushina A."/>
            <person name="Stielow B."/>
            <person name="Teixiera M."/>
            <person name="Abouelleil A."/>
            <person name="Chapman S.B."/>
            <person name="Priest M."/>
            <person name="Young S.K."/>
            <person name="Wortman J."/>
            <person name="Nusbaum C."/>
            <person name="Birren B."/>
        </authorList>
    </citation>
    <scope>NUCLEOTIDE SEQUENCE [LARGE SCALE GENOMIC DNA]</scope>
    <source>
        <strain evidence="3 4">CBS 118157</strain>
    </source>
</reference>
<feature type="signal peptide" evidence="2">
    <location>
        <begin position="1"/>
        <end position="18"/>
    </location>
</feature>
<feature type="region of interest" description="Disordered" evidence="1">
    <location>
        <begin position="86"/>
        <end position="109"/>
    </location>
</feature>
<accession>A0A0D2EYA4</accession>
<dbReference type="EMBL" id="KN847318">
    <property type="protein sequence ID" value="KIW59690.1"/>
    <property type="molecule type" value="Genomic_DNA"/>
</dbReference>
<feature type="chain" id="PRO_5002257145" evidence="2">
    <location>
        <begin position="19"/>
        <end position="109"/>
    </location>
</feature>
<dbReference type="HOGENOM" id="CLU_2183975_0_0_1"/>
<organism evidence="3 4">
    <name type="scientific">Exophiala xenobiotica</name>
    <dbReference type="NCBI Taxonomy" id="348802"/>
    <lineage>
        <taxon>Eukaryota</taxon>
        <taxon>Fungi</taxon>
        <taxon>Dikarya</taxon>
        <taxon>Ascomycota</taxon>
        <taxon>Pezizomycotina</taxon>
        <taxon>Eurotiomycetes</taxon>
        <taxon>Chaetothyriomycetidae</taxon>
        <taxon>Chaetothyriales</taxon>
        <taxon>Herpotrichiellaceae</taxon>
        <taxon>Exophiala</taxon>
    </lineage>
</organism>
<evidence type="ECO:0000313" key="4">
    <source>
        <dbReference type="Proteomes" id="UP000054342"/>
    </source>
</evidence>
<gene>
    <name evidence="3" type="ORF">PV05_04125</name>
</gene>
<keyword evidence="2" id="KW-0732">Signal</keyword>
<keyword evidence="4" id="KW-1185">Reference proteome</keyword>
<feature type="region of interest" description="Disordered" evidence="1">
    <location>
        <begin position="21"/>
        <end position="61"/>
    </location>
</feature>
<evidence type="ECO:0000256" key="2">
    <source>
        <dbReference type="SAM" id="SignalP"/>
    </source>
</evidence>
<dbReference type="GeneID" id="25326033"/>
<feature type="compositionally biased region" description="Basic and acidic residues" evidence="1">
    <location>
        <begin position="26"/>
        <end position="54"/>
    </location>
</feature>
<sequence>MRFSVLLAVLPFVATALAGPINKIPRGGDVDMPIGHHDPDPIEDDNRPKHDITQKPDLPIDIPEHLAKNPAVVEVLSLMKRQNFLDGCSGAPPPPPDCGPGKSGGAGCV</sequence>
<evidence type="ECO:0000256" key="1">
    <source>
        <dbReference type="SAM" id="MobiDB-lite"/>
    </source>
</evidence>
<dbReference type="AlphaFoldDB" id="A0A0D2EYA4"/>
<dbReference type="Proteomes" id="UP000054342">
    <property type="component" value="Unassembled WGS sequence"/>
</dbReference>
<evidence type="ECO:0000313" key="3">
    <source>
        <dbReference type="EMBL" id="KIW59690.1"/>
    </source>
</evidence>
<name>A0A0D2EYA4_9EURO</name>
<protein>
    <submittedName>
        <fullName evidence="3">Uncharacterized protein</fullName>
    </submittedName>
</protein>
<proteinExistence type="predicted"/>